<dbReference type="EMBL" id="BGZK01001290">
    <property type="protein sequence ID" value="GBP76395.1"/>
    <property type="molecule type" value="Genomic_DNA"/>
</dbReference>
<keyword evidence="2" id="KW-1185">Reference proteome</keyword>
<comment type="caution">
    <text evidence="1">The sequence shown here is derived from an EMBL/GenBank/DDBJ whole genome shotgun (WGS) entry which is preliminary data.</text>
</comment>
<reference evidence="1 2" key="1">
    <citation type="journal article" date="2019" name="Commun. Biol.">
        <title>The bagworm genome reveals a unique fibroin gene that provides high tensile strength.</title>
        <authorList>
            <person name="Kono N."/>
            <person name="Nakamura H."/>
            <person name="Ohtoshi R."/>
            <person name="Tomita M."/>
            <person name="Numata K."/>
            <person name="Arakawa K."/>
        </authorList>
    </citation>
    <scope>NUCLEOTIDE SEQUENCE [LARGE SCALE GENOMIC DNA]</scope>
</reference>
<evidence type="ECO:0000313" key="1">
    <source>
        <dbReference type="EMBL" id="GBP76395.1"/>
    </source>
</evidence>
<dbReference type="AlphaFoldDB" id="A0A4C1YPV3"/>
<gene>
    <name evidence="1" type="ORF">EVAR_74444_1</name>
</gene>
<organism evidence="1 2">
    <name type="scientific">Eumeta variegata</name>
    <name type="common">Bagworm moth</name>
    <name type="synonym">Eumeta japonica</name>
    <dbReference type="NCBI Taxonomy" id="151549"/>
    <lineage>
        <taxon>Eukaryota</taxon>
        <taxon>Metazoa</taxon>
        <taxon>Ecdysozoa</taxon>
        <taxon>Arthropoda</taxon>
        <taxon>Hexapoda</taxon>
        <taxon>Insecta</taxon>
        <taxon>Pterygota</taxon>
        <taxon>Neoptera</taxon>
        <taxon>Endopterygota</taxon>
        <taxon>Lepidoptera</taxon>
        <taxon>Glossata</taxon>
        <taxon>Ditrysia</taxon>
        <taxon>Tineoidea</taxon>
        <taxon>Psychidae</taxon>
        <taxon>Oiketicinae</taxon>
        <taxon>Eumeta</taxon>
    </lineage>
</organism>
<protein>
    <submittedName>
        <fullName evidence="1">Uncharacterized protein</fullName>
    </submittedName>
</protein>
<sequence length="93" mass="10437">MQFFIIYMERSYSQSQSRSAVDSGSGAVPNFDYSYALDSKPDPTLNLDFGSIFNFGPVLAFDYVLRSALDSQLYQLIGYGYDLYETGAKVITK</sequence>
<name>A0A4C1YPV3_EUMVA</name>
<proteinExistence type="predicted"/>
<dbReference type="Proteomes" id="UP000299102">
    <property type="component" value="Unassembled WGS sequence"/>
</dbReference>
<accession>A0A4C1YPV3</accession>
<evidence type="ECO:0000313" key="2">
    <source>
        <dbReference type="Proteomes" id="UP000299102"/>
    </source>
</evidence>